<dbReference type="EMBL" id="KF900950">
    <property type="protein sequence ID" value="AIF12649.1"/>
    <property type="molecule type" value="Genomic_DNA"/>
</dbReference>
<dbReference type="InterPro" id="IPR019151">
    <property type="entry name" value="Proteasome_assmbl_chaperone_2"/>
</dbReference>
<evidence type="ECO:0000313" key="2">
    <source>
        <dbReference type="EMBL" id="AIF12649.1"/>
    </source>
</evidence>
<proteinExistence type="predicted"/>
<sequence>MNPRIRIRELKELNLEGGYLIDGFPSVGFSSAIATESMIHTSKFELGGVIDSESFPPISVVKDGKPNFPTRIFVNEDLKVSVFLSYLTLEQSLHRVTAKTMLSWAKKHKIKLIVSSVAIKSPNGNEEMIGIGSTESARNKVREAGLTVLEHGTVPGIPGMLLNEGSMSGQDVIVIIFHTDGQGPDFKSSAKLCMAMSKLIPGASCDIPSLQKEAEKAEVVIKEAQEESKHLKDSMYR</sequence>
<reference evidence="2" key="1">
    <citation type="journal article" date="2014" name="Genome Biol. Evol.">
        <title>Pangenome evidence for extensive interdomain horizontal transfer affecting lineage core and shell genes in uncultured planktonic thaumarchaeota and euryarchaeota.</title>
        <authorList>
            <person name="Deschamps P."/>
            <person name="Zivanovic Y."/>
            <person name="Moreira D."/>
            <person name="Rodriguez-Valera F."/>
            <person name="Lopez-Garcia P."/>
        </authorList>
    </citation>
    <scope>NUCLEOTIDE SEQUENCE</scope>
</reference>
<name>A0A075H9J4_9ARCH</name>
<dbReference type="PANTHER" id="PTHR35610">
    <property type="entry name" value="3-ISOPROPYLMALATE DEHYDRATASE-RELATED"/>
    <property type="match status" value="1"/>
</dbReference>
<dbReference type="AlphaFoldDB" id="A0A075H9J4"/>
<dbReference type="PANTHER" id="PTHR35610:SF3">
    <property type="entry name" value="PROTEASOME ASSEMBLY CHAPERONE FAMILY PROTEIN"/>
    <property type="match status" value="1"/>
</dbReference>
<feature type="coiled-coil region" evidence="1">
    <location>
        <begin position="207"/>
        <end position="234"/>
    </location>
</feature>
<dbReference type="SUPFAM" id="SSF159659">
    <property type="entry name" value="Cgl1923-like"/>
    <property type="match status" value="1"/>
</dbReference>
<dbReference type="InterPro" id="IPR038389">
    <property type="entry name" value="PSMG2_sf"/>
</dbReference>
<accession>A0A075H9J4</accession>
<evidence type="ECO:0000256" key="1">
    <source>
        <dbReference type="SAM" id="Coils"/>
    </source>
</evidence>
<dbReference type="Gene3D" id="3.40.50.10900">
    <property type="entry name" value="PAC-like subunit"/>
    <property type="match status" value="1"/>
</dbReference>
<organism evidence="2">
    <name type="scientific">uncultured marine thaumarchaeote KM3_56_F06</name>
    <dbReference type="NCBI Taxonomy" id="1456204"/>
    <lineage>
        <taxon>Archaea</taxon>
        <taxon>Nitrososphaerota</taxon>
        <taxon>environmental samples</taxon>
    </lineage>
</organism>
<dbReference type="Pfam" id="PF09754">
    <property type="entry name" value="PAC2"/>
    <property type="match status" value="1"/>
</dbReference>
<keyword evidence="1" id="KW-0175">Coiled coil</keyword>
<protein>
    <submittedName>
        <fullName evidence="2">Archaeal enzymes of ATP-grasp superfamily</fullName>
    </submittedName>
</protein>